<evidence type="ECO:0000256" key="1">
    <source>
        <dbReference type="SAM" id="MobiDB-lite"/>
    </source>
</evidence>
<sequence length="118" mass="12693">MVCPQQGQSGMRETLGLRVAPPPPARDQGPREQGRAVDCTGPAAATLRERERSPRQSERPLLARGGTETGRESGRRGGHGGPPASEPRQPRARGAQLARRVHTWVCDRGGGRKTLISE</sequence>
<name>A0ABN8Z6J5_RANTA</name>
<organism evidence="2 3">
    <name type="scientific">Rangifer tarandus platyrhynchus</name>
    <name type="common">Svalbard reindeer</name>
    <dbReference type="NCBI Taxonomy" id="3082113"/>
    <lineage>
        <taxon>Eukaryota</taxon>
        <taxon>Metazoa</taxon>
        <taxon>Chordata</taxon>
        <taxon>Craniata</taxon>
        <taxon>Vertebrata</taxon>
        <taxon>Euteleostomi</taxon>
        <taxon>Mammalia</taxon>
        <taxon>Eutheria</taxon>
        <taxon>Laurasiatheria</taxon>
        <taxon>Artiodactyla</taxon>
        <taxon>Ruminantia</taxon>
        <taxon>Pecora</taxon>
        <taxon>Cervidae</taxon>
        <taxon>Odocoileinae</taxon>
        <taxon>Rangifer</taxon>
    </lineage>
</organism>
<dbReference type="EMBL" id="OX459939">
    <property type="protein sequence ID" value="CAI9169500.1"/>
    <property type="molecule type" value="Genomic_DNA"/>
</dbReference>
<keyword evidence="3" id="KW-1185">Reference proteome</keyword>
<proteinExistence type="predicted"/>
<dbReference type="Proteomes" id="UP001176941">
    <property type="component" value="Chromosome 3"/>
</dbReference>
<feature type="region of interest" description="Disordered" evidence="1">
    <location>
        <begin position="1"/>
        <end position="118"/>
    </location>
</feature>
<evidence type="ECO:0000313" key="3">
    <source>
        <dbReference type="Proteomes" id="UP001176941"/>
    </source>
</evidence>
<accession>A0ABN8Z6J5</accession>
<gene>
    <name evidence="2" type="ORF">MRATA1EN1_LOCUS18462</name>
</gene>
<protein>
    <submittedName>
        <fullName evidence="2">Uncharacterized protein</fullName>
    </submittedName>
</protein>
<evidence type="ECO:0000313" key="2">
    <source>
        <dbReference type="EMBL" id="CAI9169500.1"/>
    </source>
</evidence>
<feature type="compositionally biased region" description="Polar residues" evidence="1">
    <location>
        <begin position="1"/>
        <end position="11"/>
    </location>
</feature>
<reference evidence="2" key="1">
    <citation type="submission" date="2023-04" db="EMBL/GenBank/DDBJ databases">
        <authorList>
            <consortium name="ELIXIR-Norway"/>
        </authorList>
    </citation>
    <scope>NUCLEOTIDE SEQUENCE [LARGE SCALE GENOMIC DNA]</scope>
</reference>
<feature type="compositionally biased region" description="Basic and acidic residues" evidence="1">
    <location>
        <begin position="47"/>
        <end position="58"/>
    </location>
</feature>